<sequence>MAILYRSKIDTWLAVVLVFAVLASLAGAVTALSVEPTALAWPIALVAVTVGAGLPTWLLTTTYYRLEGDTLFVSSGPIRLCVPLREIVNITPTNNPLSSPALSLDRLRIEYGRGKSVMISPRNKEEFVRNLEAARRSVV</sequence>
<feature type="domain" description="Uncharacterized protein YyaB-like PH" evidence="2">
    <location>
        <begin position="62"/>
        <end position="133"/>
    </location>
</feature>
<dbReference type="Proteomes" id="UP000774958">
    <property type="component" value="Unassembled WGS sequence"/>
</dbReference>
<comment type="caution">
    <text evidence="3">The sequence shown here is derived from an EMBL/GenBank/DDBJ whole genome shotgun (WGS) entry which is preliminary data.</text>
</comment>
<evidence type="ECO:0000313" key="4">
    <source>
        <dbReference type="Proteomes" id="UP000774958"/>
    </source>
</evidence>
<gene>
    <name evidence="3" type="ORF">LA374_17195</name>
</gene>
<dbReference type="RefSeq" id="WP_224163524.1">
    <property type="nucleotide sequence ID" value="NZ_JAIRBT010000030.1"/>
</dbReference>
<feature type="transmembrane region" description="Helical" evidence="1">
    <location>
        <begin position="39"/>
        <end position="59"/>
    </location>
</feature>
<feature type="transmembrane region" description="Helical" evidence="1">
    <location>
        <begin position="12"/>
        <end position="33"/>
    </location>
</feature>
<name>A0ABS7VEZ0_9GAMM</name>
<accession>A0ABS7VEZ0</accession>
<keyword evidence="4" id="KW-1185">Reference proteome</keyword>
<protein>
    <submittedName>
        <fullName evidence="3">PH domain-containing protein</fullName>
    </submittedName>
</protein>
<keyword evidence="1" id="KW-0472">Membrane</keyword>
<keyword evidence="1" id="KW-1133">Transmembrane helix</keyword>
<organism evidence="3 4">
    <name type="scientific">Aeromonas schubertii</name>
    <dbReference type="NCBI Taxonomy" id="652"/>
    <lineage>
        <taxon>Bacteria</taxon>
        <taxon>Pseudomonadati</taxon>
        <taxon>Pseudomonadota</taxon>
        <taxon>Gammaproteobacteria</taxon>
        <taxon>Aeromonadales</taxon>
        <taxon>Aeromonadaceae</taxon>
        <taxon>Aeromonas</taxon>
    </lineage>
</organism>
<evidence type="ECO:0000259" key="2">
    <source>
        <dbReference type="Pfam" id="PF06713"/>
    </source>
</evidence>
<dbReference type="EMBL" id="JAIRBT010000030">
    <property type="protein sequence ID" value="MBZ6067931.1"/>
    <property type="molecule type" value="Genomic_DNA"/>
</dbReference>
<proteinExistence type="predicted"/>
<evidence type="ECO:0000256" key="1">
    <source>
        <dbReference type="SAM" id="Phobius"/>
    </source>
</evidence>
<dbReference type="InterPro" id="IPR009589">
    <property type="entry name" value="PH_YyaB-like"/>
</dbReference>
<reference evidence="3 4" key="1">
    <citation type="submission" date="2021-09" db="EMBL/GenBank/DDBJ databases">
        <title>Aeromonas schubertii isolated from Asian sea bass.</title>
        <authorList>
            <person name="Pinpimai K."/>
        </authorList>
    </citation>
    <scope>NUCLEOTIDE SEQUENCE [LARGE SCALE GENOMIC DNA]</scope>
    <source>
        <strain evidence="3 4">CHULA2021a</strain>
    </source>
</reference>
<evidence type="ECO:0000313" key="3">
    <source>
        <dbReference type="EMBL" id="MBZ6067931.1"/>
    </source>
</evidence>
<keyword evidence="1" id="KW-0812">Transmembrane</keyword>
<dbReference type="Pfam" id="PF06713">
    <property type="entry name" value="bPH_4"/>
    <property type="match status" value="1"/>
</dbReference>